<evidence type="ECO:0000313" key="1">
    <source>
        <dbReference type="EMBL" id="KDE40055.1"/>
    </source>
</evidence>
<accession>A0A063Y4K1</accession>
<proteinExistence type="predicted"/>
<name>A0A063Y4K1_9GAMM</name>
<keyword evidence="2" id="KW-1185">Reference proteome</keyword>
<evidence type="ECO:0000313" key="2">
    <source>
        <dbReference type="Proteomes" id="UP000027318"/>
    </source>
</evidence>
<organism evidence="1 2">
    <name type="scientific">Nitrincola lacisaponensis</name>
    <dbReference type="NCBI Taxonomy" id="267850"/>
    <lineage>
        <taxon>Bacteria</taxon>
        <taxon>Pseudomonadati</taxon>
        <taxon>Pseudomonadota</taxon>
        <taxon>Gammaproteobacteria</taxon>
        <taxon>Oceanospirillales</taxon>
        <taxon>Oceanospirillaceae</taxon>
        <taxon>Nitrincola</taxon>
    </lineage>
</organism>
<gene>
    <name evidence="1" type="ORF">ADINL_1692</name>
</gene>
<reference evidence="1 2" key="1">
    <citation type="journal article" date="2005" name="Int. J. Syst. Evol. Microbiol.">
        <title>Nitrincola lacisaponensis gen. nov., sp. nov., a novel alkaliphilic bacterium isolated from an alkaline, saline lake.</title>
        <authorList>
            <person name="Dimitriu P.A."/>
            <person name="Shukla S.K."/>
            <person name="Conradt J."/>
            <person name="Marquez M.C."/>
            <person name="Ventosa A."/>
            <person name="Maglia A."/>
            <person name="Peyton B.M."/>
            <person name="Pinkart H.C."/>
            <person name="Mormile M.R."/>
        </authorList>
    </citation>
    <scope>NUCLEOTIDE SEQUENCE [LARGE SCALE GENOMIC DNA]</scope>
    <source>
        <strain evidence="1 2">4CA</strain>
    </source>
</reference>
<sequence>MRLNVLLEYLGAIGNRFQMKKRRESIHQYTMASANKASQCEAKTAALLWFCLTCWRR</sequence>
<dbReference type="EMBL" id="JMSZ01000021">
    <property type="protein sequence ID" value="KDE40055.1"/>
    <property type="molecule type" value="Genomic_DNA"/>
</dbReference>
<dbReference type="AlphaFoldDB" id="A0A063Y4K1"/>
<comment type="caution">
    <text evidence="1">The sequence shown here is derived from an EMBL/GenBank/DDBJ whole genome shotgun (WGS) entry which is preliminary data.</text>
</comment>
<dbReference type="Proteomes" id="UP000027318">
    <property type="component" value="Unassembled WGS sequence"/>
</dbReference>
<protein>
    <submittedName>
        <fullName evidence="1">Uncharacterized protein</fullName>
    </submittedName>
</protein>